<keyword evidence="4" id="KW-1185">Reference proteome</keyword>
<protein>
    <submittedName>
        <fullName evidence="3">Glycosyltransferase involved in cell wall bisynthesis</fullName>
    </submittedName>
</protein>
<dbReference type="InterPro" id="IPR028098">
    <property type="entry name" value="Glyco_trans_4-like_N"/>
</dbReference>
<dbReference type="PANTHER" id="PTHR12526">
    <property type="entry name" value="GLYCOSYLTRANSFERASE"/>
    <property type="match status" value="1"/>
</dbReference>
<name>A0A1I4KZJ3_9BURK</name>
<organism evidence="3 4">
    <name type="scientific">Rugamonas rubra</name>
    <dbReference type="NCBI Taxonomy" id="758825"/>
    <lineage>
        <taxon>Bacteria</taxon>
        <taxon>Pseudomonadati</taxon>
        <taxon>Pseudomonadota</taxon>
        <taxon>Betaproteobacteria</taxon>
        <taxon>Burkholderiales</taxon>
        <taxon>Oxalobacteraceae</taxon>
        <taxon>Telluria group</taxon>
        <taxon>Rugamonas</taxon>
    </lineage>
</organism>
<dbReference type="SUPFAM" id="SSF53756">
    <property type="entry name" value="UDP-Glycosyltransferase/glycogen phosphorylase"/>
    <property type="match status" value="1"/>
</dbReference>
<keyword evidence="3" id="KW-0808">Transferase</keyword>
<dbReference type="InterPro" id="IPR001296">
    <property type="entry name" value="Glyco_trans_1"/>
</dbReference>
<dbReference type="RefSeq" id="WP_093386360.1">
    <property type="nucleotide sequence ID" value="NZ_FOTW01000008.1"/>
</dbReference>
<evidence type="ECO:0000259" key="2">
    <source>
        <dbReference type="Pfam" id="PF13439"/>
    </source>
</evidence>
<reference evidence="3 4" key="1">
    <citation type="submission" date="2016-10" db="EMBL/GenBank/DDBJ databases">
        <authorList>
            <person name="de Groot N.N."/>
        </authorList>
    </citation>
    <scope>NUCLEOTIDE SEQUENCE [LARGE SCALE GENOMIC DNA]</scope>
    <source>
        <strain evidence="3 4">ATCC 43154</strain>
    </source>
</reference>
<feature type="domain" description="Glycosyltransferase subfamily 4-like N-terminal" evidence="2">
    <location>
        <begin position="18"/>
        <end position="185"/>
    </location>
</feature>
<accession>A0A1I4KZJ3</accession>
<dbReference type="AlphaFoldDB" id="A0A1I4KZJ3"/>
<evidence type="ECO:0000313" key="4">
    <source>
        <dbReference type="Proteomes" id="UP000199470"/>
    </source>
</evidence>
<dbReference type="EMBL" id="FOTW01000008">
    <property type="protein sequence ID" value="SFL84081.1"/>
    <property type="molecule type" value="Genomic_DNA"/>
</dbReference>
<proteinExistence type="predicted"/>
<dbReference type="CDD" id="cd03801">
    <property type="entry name" value="GT4_PimA-like"/>
    <property type="match status" value="1"/>
</dbReference>
<dbReference type="GO" id="GO:0016757">
    <property type="term" value="F:glycosyltransferase activity"/>
    <property type="evidence" value="ECO:0007669"/>
    <property type="project" value="InterPro"/>
</dbReference>
<dbReference type="STRING" id="758825.SAMN02982985_01732"/>
<dbReference type="Gene3D" id="3.40.50.2000">
    <property type="entry name" value="Glycogen Phosphorylase B"/>
    <property type="match status" value="2"/>
</dbReference>
<evidence type="ECO:0000313" key="3">
    <source>
        <dbReference type="EMBL" id="SFL84081.1"/>
    </source>
</evidence>
<feature type="domain" description="Glycosyl transferase family 1" evidence="1">
    <location>
        <begin position="202"/>
        <end position="355"/>
    </location>
</feature>
<evidence type="ECO:0000259" key="1">
    <source>
        <dbReference type="Pfam" id="PF00534"/>
    </source>
</evidence>
<dbReference type="Pfam" id="PF00534">
    <property type="entry name" value="Glycos_transf_1"/>
    <property type="match status" value="1"/>
</dbReference>
<dbReference type="OrthoDB" id="8779556at2"/>
<dbReference type="Proteomes" id="UP000199470">
    <property type="component" value="Unassembled WGS sequence"/>
</dbReference>
<gene>
    <name evidence="3" type="ORF">SAMN02982985_01732</name>
</gene>
<dbReference type="Pfam" id="PF13439">
    <property type="entry name" value="Glyco_transf_4"/>
    <property type="match status" value="1"/>
</dbReference>
<dbReference type="PANTHER" id="PTHR12526:SF637">
    <property type="entry name" value="GLYCOSYLTRANSFERASE EPSF-RELATED"/>
    <property type="match status" value="1"/>
</dbReference>
<sequence>MRILRFMGYPINNFSTLERMMLAQASRLGQLGHQVEIVFDGIKTPAAAIQAQAFAPAVKLHFDLPSTFGLKRPRAMLAYLRSARRIIANGNFDIVHLYFDPGARLLNQLARLFPRVKFIRTIGSTPVPTGTRRYLDGIKRRKWVFDLSQMKRVICVGEHIGEMLVQFGLPADRVLVIPNATDIERFRRHTPAPALASAGLRLGFIGRLNPVKNIELIIRGMGVLVRQHQVRDVTLTLIGDGQMRAALEQLVIEESVTDYVRFAGPVSDIPGALNKEIDLYVQASHNEGCPAAVIEAMACEVPVLLSDIRGHRQVATPDVHGSYFAAGDTADFVRRVLQVRGNYGHYQRLAQQARTHIVATYGIDAWIAQELAAYTALLD</sequence>